<evidence type="ECO:0000256" key="14">
    <source>
        <dbReference type="ARBA" id="ARBA00038000"/>
    </source>
</evidence>
<dbReference type="GO" id="GO:0008270">
    <property type="term" value="F:zinc ion binding"/>
    <property type="evidence" value="ECO:0007669"/>
    <property type="project" value="UniProtKB-KW"/>
</dbReference>
<dbReference type="InterPro" id="IPR041552">
    <property type="entry name" value="UvrA_DNA-bd"/>
</dbReference>
<dbReference type="STRING" id="363253.LI1177"/>
<dbReference type="InterPro" id="IPR027417">
    <property type="entry name" value="P-loop_NTPase"/>
</dbReference>
<evidence type="ECO:0000256" key="8">
    <source>
        <dbReference type="ARBA" id="ARBA00022771"/>
    </source>
</evidence>
<dbReference type="InterPro" id="IPR041102">
    <property type="entry name" value="UvrA_inter"/>
</dbReference>
<dbReference type="EMBL" id="AM180252">
    <property type="protein sequence ID" value="CAJ55231.1"/>
    <property type="molecule type" value="Genomic_DNA"/>
</dbReference>
<dbReference type="GO" id="GO:0005524">
    <property type="term" value="F:ATP binding"/>
    <property type="evidence" value="ECO:0007669"/>
    <property type="project" value="UniProtKB-KW"/>
</dbReference>
<evidence type="ECO:0000256" key="1">
    <source>
        <dbReference type="ARBA" id="ARBA00004496"/>
    </source>
</evidence>
<dbReference type="Gene3D" id="3.40.50.300">
    <property type="entry name" value="P-loop containing nucleotide triphosphate hydrolases"/>
    <property type="match status" value="3"/>
</dbReference>
<dbReference type="Gene3D" id="1.10.8.280">
    <property type="entry name" value="ABC transporter ATPase domain-like"/>
    <property type="match status" value="1"/>
</dbReference>
<name>Q1MP46_LAWIP</name>
<dbReference type="Pfam" id="PF17760">
    <property type="entry name" value="UvrA_inter"/>
    <property type="match status" value="1"/>
</dbReference>
<dbReference type="Proteomes" id="UP000002430">
    <property type="component" value="Chromosome"/>
</dbReference>
<dbReference type="NCBIfam" id="NF001503">
    <property type="entry name" value="PRK00349.1"/>
    <property type="match status" value="1"/>
</dbReference>
<keyword evidence="19" id="KW-1185">Reference proteome</keyword>
<evidence type="ECO:0000256" key="10">
    <source>
        <dbReference type="ARBA" id="ARBA00022840"/>
    </source>
</evidence>
<evidence type="ECO:0000259" key="17">
    <source>
        <dbReference type="PROSITE" id="PS50893"/>
    </source>
</evidence>
<keyword evidence="13" id="KW-0234">DNA repair</keyword>
<reference evidence="18 19" key="1">
    <citation type="submission" date="2005-11" db="EMBL/GenBank/DDBJ databases">
        <title>The complete genome sequence of Lawsonia intracellularis: the causative agent of proliferative enteropathy.</title>
        <authorList>
            <person name="Kaur K."/>
            <person name="Zhang Q."/>
            <person name="Beckler D."/>
            <person name="Munir S."/>
            <person name="Li L."/>
            <person name="Kinsley K."/>
            <person name="Herron L."/>
            <person name="Peterson A."/>
            <person name="May B."/>
            <person name="Singh S."/>
            <person name="Gebhart C."/>
            <person name="Kapur V."/>
        </authorList>
    </citation>
    <scope>NUCLEOTIDE SEQUENCE [LARGE SCALE GENOMIC DNA]</scope>
    <source>
        <strain evidence="18 19">PHE/MN1-00</strain>
    </source>
</reference>
<dbReference type="Gene3D" id="1.20.1580.10">
    <property type="entry name" value="ABC transporter ATPase like domain"/>
    <property type="match status" value="3"/>
</dbReference>
<dbReference type="GO" id="GO:0016887">
    <property type="term" value="F:ATP hydrolysis activity"/>
    <property type="evidence" value="ECO:0007669"/>
    <property type="project" value="InterPro"/>
</dbReference>
<dbReference type="InterPro" id="IPR004602">
    <property type="entry name" value="UvrA"/>
</dbReference>
<evidence type="ECO:0000256" key="2">
    <source>
        <dbReference type="ARBA" id="ARBA00022490"/>
    </source>
</evidence>
<dbReference type="AlphaFoldDB" id="Q1MP46"/>
<keyword evidence="8" id="KW-0863">Zinc-finger</keyword>
<keyword evidence="2" id="KW-0963">Cytoplasm</keyword>
<comment type="subcellular location">
    <subcellularLocation>
        <location evidence="1">Cytoplasm</location>
    </subcellularLocation>
</comment>
<evidence type="ECO:0000256" key="13">
    <source>
        <dbReference type="ARBA" id="ARBA00023204"/>
    </source>
</evidence>
<keyword evidence="6" id="KW-0227">DNA damage</keyword>
<dbReference type="PROSITE" id="PS50893">
    <property type="entry name" value="ABC_TRANSPORTER_2"/>
    <property type="match status" value="1"/>
</dbReference>
<keyword evidence="3" id="KW-0479">Metal-binding</keyword>
<evidence type="ECO:0000313" key="19">
    <source>
        <dbReference type="Proteomes" id="UP000002430"/>
    </source>
</evidence>
<dbReference type="PANTHER" id="PTHR43152:SF3">
    <property type="entry name" value="UVRABC SYSTEM PROTEIN A"/>
    <property type="match status" value="1"/>
</dbReference>
<dbReference type="GO" id="GO:0004518">
    <property type="term" value="F:nuclease activity"/>
    <property type="evidence" value="ECO:0007669"/>
    <property type="project" value="UniProtKB-KW"/>
</dbReference>
<feature type="domain" description="ABC transporter" evidence="17">
    <location>
        <begin position="611"/>
        <end position="940"/>
    </location>
</feature>
<dbReference type="HOGENOM" id="CLU_001370_2_1_7"/>
<evidence type="ECO:0000256" key="4">
    <source>
        <dbReference type="ARBA" id="ARBA00022737"/>
    </source>
</evidence>
<evidence type="ECO:0000256" key="11">
    <source>
        <dbReference type="ARBA" id="ARBA00022881"/>
    </source>
</evidence>
<evidence type="ECO:0000256" key="6">
    <source>
        <dbReference type="ARBA" id="ARBA00022763"/>
    </source>
</evidence>
<sequence>MNKCIHIEGARQHNLKNITIDIPREKLVVICGPSGSGKSTLAFDIVYAEGQRRYIESLSTYARQFLPQMDKPDIDKIEGLSPAISLEQQTTGRNPRSTVGTTTEIYDFLRVFYARLGKMYCTGCSKPIEARSVDEIIADILALPEGTKIILLSPLVELQKGTHIEKLKKLKADGFVRVRIDGILYTIDEAPSLDKNKKHTIELVVDRLIIKNDIRGRLADSVELALRYGGGHVIIHEISISDEKKGIDTIHATESVCTSCRISFPTLTPQFFSFNSPQGACPRCSGLGTIEYFEPLLIAPNRGLSLNTKAILPWANPKIFHRYESSLKELGRKYGFNLSTPLSEFNAEALDILFYGEQINDTPSQLSKSKKTVQKTIDNQRWSGIIPILEQSLQYGDMWRDILSRYLQNMDCPVCHGARLRTEALAVQIQGVSIQELCTIPVSKTLNWLQQVIFSGRHAIIAEPLLKELIHRLKFMINVGLDYLSLGRTMTTLSGGEAQRIRLASQLGSGLVGVTYVLDEPSIGLHPRDNERLVSTLRSLQKRGNTVLVVEHDEATIRESDMIIELGPGSGLHGGEKVFQGSFRQLINESNTLTAKYMRGDLTIPIPDKRRQPKNYLTLQGITTHNLKNITCSFPLGTLTCVTGVSGSGKSSLVVDTLYKHLALAHGIRVDQPGIIHGIQGIEKVERTISIDQTPIGKTPRSNPATYTKIFDEIRNIFAMTPDAKKRGYQPGRFSFNVPGGRCETCKGDGQLRVEMHFLPDIYVTCDICNGKRYNHETLEVRYRGLNISEVLGLAVHEARKFFTNYPILERKLAILEEVGLDYLQLGQPATTLSGGEAQRIKISRELGKRSLPGTLYILDEPTTGLHMHEVGKLITVLQQLVDKKATVVVIEHNKDVILASDYVIDLGPGGGENGGHIVASGTPEEIMQDPQSITGKFLLEEVNVQRSYHTINGITL</sequence>
<dbReference type="FunFam" id="1.20.1580.10:FF:000002">
    <property type="entry name" value="UvrABC system protein A"/>
    <property type="match status" value="1"/>
</dbReference>
<keyword evidence="5" id="KW-0547">Nucleotide-binding</keyword>
<gene>
    <name evidence="18" type="ordered locus">LI1177</name>
</gene>
<dbReference type="GO" id="GO:0009380">
    <property type="term" value="C:excinuclease repair complex"/>
    <property type="evidence" value="ECO:0007669"/>
    <property type="project" value="InterPro"/>
</dbReference>
<keyword evidence="11" id="KW-0267">Excision nuclease</keyword>
<keyword evidence="9" id="KW-0862">Zinc</keyword>
<dbReference type="Pfam" id="PF17755">
    <property type="entry name" value="UvrA_DNA-bind"/>
    <property type="match status" value="1"/>
</dbReference>
<dbReference type="GO" id="GO:0006289">
    <property type="term" value="P:nucleotide-excision repair"/>
    <property type="evidence" value="ECO:0007669"/>
    <property type="project" value="InterPro"/>
</dbReference>
<dbReference type="PANTHER" id="PTHR43152">
    <property type="entry name" value="UVRABC SYSTEM PROTEIN A"/>
    <property type="match status" value="1"/>
</dbReference>
<dbReference type="eggNOG" id="COG0178">
    <property type="taxonomic scope" value="Bacteria"/>
</dbReference>
<evidence type="ECO:0000256" key="15">
    <source>
        <dbReference type="ARBA" id="ARBA00039316"/>
    </source>
</evidence>
<protein>
    <recommendedName>
        <fullName evidence="15">UvrABC system protein A</fullName>
    </recommendedName>
    <alternativeName>
        <fullName evidence="16">Excinuclease ABC subunit A</fullName>
    </alternativeName>
</protein>
<dbReference type="RefSeq" id="WP_011527255.1">
    <property type="nucleotide sequence ID" value="NC_008011.1"/>
</dbReference>
<dbReference type="OrthoDB" id="9809851at2"/>
<dbReference type="GO" id="GO:0003677">
    <property type="term" value="F:DNA binding"/>
    <property type="evidence" value="ECO:0007669"/>
    <property type="project" value="UniProtKB-KW"/>
</dbReference>
<dbReference type="PROSITE" id="PS00211">
    <property type="entry name" value="ABC_TRANSPORTER_1"/>
    <property type="match status" value="2"/>
</dbReference>
<evidence type="ECO:0000256" key="12">
    <source>
        <dbReference type="ARBA" id="ARBA00023125"/>
    </source>
</evidence>
<organism evidence="18 19">
    <name type="scientific">Lawsonia intracellularis (strain PHE/MN1-00)</name>
    <dbReference type="NCBI Taxonomy" id="363253"/>
    <lineage>
        <taxon>Bacteria</taxon>
        <taxon>Pseudomonadati</taxon>
        <taxon>Thermodesulfobacteriota</taxon>
        <taxon>Desulfovibrionia</taxon>
        <taxon>Desulfovibrionales</taxon>
        <taxon>Desulfovibrionaceae</taxon>
        <taxon>Lawsonia</taxon>
    </lineage>
</organism>
<dbReference type="Gene3D" id="3.30.190.20">
    <property type="match status" value="1"/>
</dbReference>
<dbReference type="SUPFAM" id="SSF52540">
    <property type="entry name" value="P-loop containing nucleoside triphosphate hydrolases"/>
    <property type="match status" value="2"/>
</dbReference>
<keyword evidence="10" id="KW-0067">ATP-binding</keyword>
<keyword evidence="12" id="KW-0238">DNA-binding</keyword>
<dbReference type="KEGG" id="lip:LI1177"/>
<evidence type="ECO:0000256" key="9">
    <source>
        <dbReference type="ARBA" id="ARBA00022833"/>
    </source>
</evidence>
<evidence type="ECO:0000256" key="3">
    <source>
        <dbReference type="ARBA" id="ARBA00022723"/>
    </source>
</evidence>
<keyword evidence="4" id="KW-0677">Repeat</keyword>
<dbReference type="InterPro" id="IPR017871">
    <property type="entry name" value="ABC_transporter-like_CS"/>
</dbReference>
<dbReference type="NCBIfam" id="TIGR00630">
    <property type="entry name" value="uvra"/>
    <property type="match status" value="1"/>
</dbReference>
<proteinExistence type="inferred from homology"/>
<accession>Q1MP46</accession>
<evidence type="ECO:0000256" key="7">
    <source>
        <dbReference type="ARBA" id="ARBA00022769"/>
    </source>
</evidence>
<evidence type="ECO:0000256" key="5">
    <source>
        <dbReference type="ARBA" id="ARBA00022741"/>
    </source>
</evidence>
<evidence type="ECO:0000256" key="16">
    <source>
        <dbReference type="ARBA" id="ARBA00042156"/>
    </source>
</evidence>
<dbReference type="InterPro" id="IPR003439">
    <property type="entry name" value="ABC_transporter-like_ATP-bd"/>
</dbReference>
<comment type="similarity">
    <text evidence="14">Belongs to the ABC transporter superfamily. UvrA family.</text>
</comment>
<keyword evidence="7" id="KW-0228">DNA excision</keyword>
<evidence type="ECO:0000313" key="18">
    <source>
        <dbReference type="EMBL" id="CAJ55231.1"/>
    </source>
</evidence>
<dbReference type="GO" id="GO:0005737">
    <property type="term" value="C:cytoplasm"/>
    <property type="evidence" value="ECO:0007669"/>
    <property type="project" value="UniProtKB-SubCell"/>
</dbReference>